<keyword evidence="1" id="KW-0614">Plasmid</keyword>
<gene>
    <name evidence="1" type="ORF">JF74_19430</name>
</gene>
<dbReference type="OrthoDB" id="9861072at2"/>
<dbReference type="EMBL" id="JXLI01000019">
    <property type="protein sequence ID" value="KJY54760.1"/>
    <property type="molecule type" value="Genomic_DNA"/>
</dbReference>
<accession>A0A0F4L812</accession>
<dbReference type="AlphaFoldDB" id="A0A0F4L812"/>
<sequence>MTKKDVLILAYHYHFEIWTNEVARHIYSINYRELFLNDMDLDNIDSWDLIACEDNRDPETQKYNLEGIFNDESFTYNNLTYKELFERLNTIFKDVSQTKIQLADK</sequence>
<evidence type="ECO:0000313" key="2">
    <source>
        <dbReference type="Proteomes" id="UP000033531"/>
    </source>
</evidence>
<dbReference type="RefSeq" id="WP_046325854.1">
    <property type="nucleotide sequence ID" value="NZ_JBHTMT010000007.1"/>
</dbReference>
<geneLocation type="plasmid" evidence="1">
    <name>pHma8p1</name>
</geneLocation>
<protein>
    <submittedName>
        <fullName evidence="1">Uncharacterized protein</fullName>
    </submittedName>
</protein>
<proteinExistence type="predicted"/>
<reference evidence="1 2" key="1">
    <citation type="submission" date="2015-01" db="EMBL/GenBank/DDBJ databases">
        <title>Comparative genomics of the lactic acid bacteria isolated from the honey bee gut.</title>
        <authorList>
            <person name="Ellegaard K.M."/>
            <person name="Tamarit D."/>
            <person name="Javelind E."/>
            <person name="Olofsson T."/>
            <person name="Andersson S.G."/>
            <person name="Vasquez A."/>
        </authorList>
    </citation>
    <scope>NUCLEOTIDE SEQUENCE [LARGE SCALE GENOMIC DNA]</scope>
    <source>
        <strain evidence="1 2">Hma8</strain>
        <plasmid evidence="1">pHma8p1</plasmid>
    </source>
</reference>
<name>A0A0F4L812_9LACO</name>
<organism evidence="1 2">
    <name type="scientific">Lactobacillus melliventris</name>
    <dbReference type="NCBI Taxonomy" id="1218507"/>
    <lineage>
        <taxon>Bacteria</taxon>
        <taxon>Bacillati</taxon>
        <taxon>Bacillota</taxon>
        <taxon>Bacilli</taxon>
        <taxon>Lactobacillales</taxon>
        <taxon>Lactobacillaceae</taxon>
        <taxon>Lactobacillus</taxon>
    </lineage>
</organism>
<dbReference type="PATRIC" id="fig|1218507.3.peg.90"/>
<dbReference type="Proteomes" id="UP000033531">
    <property type="component" value="Unassembled WGS sequence"/>
</dbReference>
<evidence type="ECO:0000313" key="1">
    <source>
        <dbReference type="EMBL" id="KJY54760.1"/>
    </source>
</evidence>
<dbReference type="HOGENOM" id="CLU_2233082_0_0_9"/>
<comment type="caution">
    <text evidence="1">The sequence shown here is derived from an EMBL/GenBank/DDBJ whole genome shotgun (WGS) entry which is preliminary data.</text>
</comment>